<name>A0ABN4JK20_9BURK</name>
<reference evidence="2" key="1">
    <citation type="submission" date="2015-12" db="EMBL/GenBank/DDBJ databases">
        <title>Complete genome sequence of Pandoraea norimbergensis DSM 11628.</title>
        <authorList>
            <person name="Ee R."/>
            <person name="Lim Y.-L."/>
            <person name="Yong D."/>
            <person name="Yin W.-F."/>
            <person name="Chan K.-G."/>
        </authorList>
    </citation>
    <scope>NUCLEOTIDE SEQUENCE [LARGE SCALE GENOMIC DNA]</scope>
    <source>
        <strain evidence="2">DSM 11628</strain>
    </source>
</reference>
<sequence>MNLSFSTHPAYVDPAANAPAANEAGASSAGIGNALTQLREGFTDRIRHYASKVANVQLLDPAPERRECQHAIAKGMIGTSARVLSFVVPFMDLNAAKYESEEEINREWLRVDFALSVAVSGLFNTLAQIDHYRKHPDANAQEISGITWMNWLAEKYGASEPARKRLDSFEHIAASTTSFGLVVASQIHPHDTTKQRSEAAEHFDRDLGITAAAAGLASSTGGHLYEYGRNLMTVLPEWVGEIKQRLCGAGLTAPTMQDDVEANAETPLTGNASGDVSIDIDGVEPGTHSALTAKTAV</sequence>
<dbReference type="Proteomes" id="UP000060277">
    <property type="component" value="Chromosome"/>
</dbReference>
<organism evidence="1 2">
    <name type="scientific">Pandoraea norimbergensis</name>
    <dbReference type="NCBI Taxonomy" id="93219"/>
    <lineage>
        <taxon>Bacteria</taxon>
        <taxon>Pseudomonadati</taxon>
        <taxon>Pseudomonadota</taxon>
        <taxon>Betaproteobacteria</taxon>
        <taxon>Burkholderiales</taxon>
        <taxon>Burkholderiaceae</taxon>
        <taxon>Pandoraea</taxon>
    </lineage>
</organism>
<protein>
    <submittedName>
        <fullName evidence="1">Uncharacterized protein</fullName>
    </submittedName>
</protein>
<gene>
    <name evidence="1" type="ORF">AT302_16915</name>
</gene>
<accession>A0ABN4JK20</accession>
<dbReference type="EMBL" id="CP013480">
    <property type="protein sequence ID" value="ALS61207.1"/>
    <property type="molecule type" value="Genomic_DNA"/>
</dbReference>
<proteinExistence type="predicted"/>
<evidence type="ECO:0000313" key="1">
    <source>
        <dbReference type="EMBL" id="ALS61207.1"/>
    </source>
</evidence>
<keyword evidence="2" id="KW-1185">Reference proteome</keyword>
<evidence type="ECO:0000313" key="2">
    <source>
        <dbReference type="Proteomes" id="UP000060277"/>
    </source>
</evidence>